<evidence type="ECO:0000313" key="1">
    <source>
        <dbReference type="EMBL" id="QHU08076.1"/>
    </source>
</evidence>
<accession>A0A6C0JTE6</accession>
<protein>
    <submittedName>
        <fullName evidence="1">Uncharacterized protein</fullName>
    </submittedName>
</protein>
<reference evidence="1" key="1">
    <citation type="journal article" date="2020" name="Nature">
        <title>Giant virus diversity and host interactions through global metagenomics.</title>
        <authorList>
            <person name="Schulz F."/>
            <person name="Roux S."/>
            <person name="Paez-Espino D."/>
            <person name="Jungbluth S."/>
            <person name="Walsh D.A."/>
            <person name="Denef V.J."/>
            <person name="McMahon K.D."/>
            <person name="Konstantinidis K.T."/>
            <person name="Eloe-Fadrosh E.A."/>
            <person name="Kyrpides N.C."/>
            <person name="Woyke T."/>
        </authorList>
    </citation>
    <scope>NUCLEOTIDE SEQUENCE</scope>
    <source>
        <strain evidence="1">GVMAG-S-1062768-28</strain>
    </source>
</reference>
<dbReference type="EMBL" id="MN740694">
    <property type="protein sequence ID" value="QHU08076.1"/>
    <property type="molecule type" value="Genomic_DNA"/>
</dbReference>
<sequence>MKVIEPSPIINEFLEGEYTCFFCFARYLLTITDLEPSITNLSEMVWKCGYCGTPNVYRGRDVSDKMIILKTVEKHRNK</sequence>
<proteinExistence type="predicted"/>
<dbReference type="AlphaFoldDB" id="A0A6C0JTE6"/>
<organism evidence="1">
    <name type="scientific">viral metagenome</name>
    <dbReference type="NCBI Taxonomy" id="1070528"/>
    <lineage>
        <taxon>unclassified sequences</taxon>
        <taxon>metagenomes</taxon>
        <taxon>organismal metagenomes</taxon>
    </lineage>
</organism>
<name>A0A6C0JTE6_9ZZZZ</name>